<protein>
    <recommendedName>
        <fullName evidence="4">DUF5681 domain-containing protein</fullName>
    </recommendedName>
</protein>
<proteinExistence type="predicted"/>
<dbReference type="RefSeq" id="WP_245164001.1">
    <property type="nucleotide sequence ID" value="NZ_JAFICZ010000001.1"/>
</dbReference>
<evidence type="ECO:0008006" key="4">
    <source>
        <dbReference type="Google" id="ProtNLM"/>
    </source>
</evidence>
<reference evidence="2" key="1">
    <citation type="submission" date="2021-02" db="EMBL/GenBank/DDBJ databases">
        <title>Genomic Encyclopedia of Type Strains, Phase IV (KMG-V): Genome sequencing to study the core and pangenomes of soil and plant-associated prokaryotes.</title>
        <authorList>
            <person name="Whitman W."/>
        </authorList>
    </citation>
    <scope>NUCLEOTIDE SEQUENCE</scope>
    <source>
        <strain evidence="2">USDA 406</strain>
    </source>
</reference>
<name>A0A8I1YCY1_BRAEL</name>
<dbReference type="AlphaFoldDB" id="A0A8I1YCY1"/>
<evidence type="ECO:0000313" key="2">
    <source>
        <dbReference type="EMBL" id="MBP1297571.1"/>
    </source>
</evidence>
<dbReference type="Proteomes" id="UP000673383">
    <property type="component" value="Unassembled WGS sequence"/>
</dbReference>
<comment type="caution">
    <text evidence="2">The sequence shown here is derived from an EMBL/GenBank/DDBJ whole genome shotgun (WGS) entry which is preliminary data.</text>
</comment>
<evidence type="ECO:0000256" key="1">
    <source>
        <dbReference type="SAM" id="MobiDB-lite"/>
    </source>
</evidence>
<sequence length="118" mass="13144">MPNQDEKSGQFLPGNRGNGGRRKGARNRLHSDFIVGLQEHFAEVGKTAIDIVFKESPKEYLKIIASVLPKEFILEDGRLESMGDEELEQYLAEIRRLKSTGAGQGRSDLIEGKKSSLN</sequence>
<evidence type="ECO:0000313" key="3">
    <source>
        <dbReference type="Proteomes" id="UP000673383"/>
    </source>
</evidence>
<accession>A0A8I1YCY1</accession>
<dbReference type="EMBL" id="JAFICZ010000001">
    <property type="protein sequence ID" value="MBP1297571.1"/>
    <property type="molecule type" value="Genomic_DNA"/>
</dbReference>
<organism evidence="2 3">
    <name type="scientific">Bradyrhizobium elkanii</name>
    <dbReference type="NCBI Taxonomy" id="29448"/>
    <lineage>
        <taxon>Bacteria</taxon>
        <taxon>Pseudomonadati</taxon>
        <taxon>Pseudomonadota</taxon>
        <taxon>Alphaproteobacteria</taxon>
        <taxon>Hyphomicrobiales</taxon>
        <taxon>Nitrobacteraceae</taxon>
        <taxon>Bradyrhizobium</taxon>
    </lineage>
</organism>
<feature type="region of interest" description="Disordered" evidence="1">
    <location>
        <begin position="1"/>
        <end position="25"/>
    </location>
</feature>
<gene>
    <name evidence="2" type="ORF">JOH49_007324</name>
</gene>